<gene>
    <name evidence="1" type="primary">ORF131559</name>
</gene>
<name>A0A0B7AR59_9EUPU</name>
<dbReference type="EMBL" id="HACG01035586">
    <property type="protein sequence ID" value="CEK82451.1"/>
    <property type="molecule type" value="Transcribed_RNA"/>
</dbReference>
<reference evidence="1" key="1">
    <citation type="submission" date="2014-12" db="EMBL/GenBank/DDBJ databases">
        <title>Insight into the proteome of Arion vulgaris.</title>
        <authorList>
            <person name="Aradska J."/>
            <person name="Bulat T."/>
            <person name="Smidak R."/>
            <person name="Sarate P."/>
            <person name="Gangsoo J."/>
            <person name="Sialana F."/>
            <person name="Bilban M."/>
            <person name="Lubec G."/>
        </authorList>
    </citation>
    <scope>NUCLEOTIDE SEQUENCE</scope>
    <source>
        <tissue evidence="1">Skin</tissue>
    </source>
</reference>
<evidence type="ECO:0000313" key="1">
    <source>
        <dbReference type="EMBL" id="CEK82451.1"/>
    </source>
</evidence>
<sequence length="66" mass="7529">NEKKNSRPETPLTKCTDTYPQISLPWTGRLNLTNECVLTYIPRYHISGQVDLTNQSVLTHIPGQMD</sequence>
<protein>
    <submittedName>
        <fullName evidence="1">Uncharacterized protein</fullName>
    </submittedName>
</protein>
<proteinExistence type="predicted"/>
<organism evidence="1">
    <name type="scientific">Arion vulgaris</name>
    <dbReference type="NCBI Taxonomy" id="1028688"/>
    <lineage>
        <taxon>Eukaryota</taxon>
        <taxon>Metazoa</taxon>
        <taxon>Spiralia</taxon>
        <taxon>Lophotrochozoa</taxon>
        <taxon>Mollusca</taxon>
        <taxon>Gastropoda</taxon>
        <taxon>Heterobranchia</taxon>
        <taxon>Euthyneura</taxon>
        <taxon>Panpulmonata</taxon>
        <taxon>Eupulmonata</taxon>
        <taxon>Stylommatophora</taxon>
        <taxon>Helicina</taxon>
        <taxon>Arionoidea</taxon>
        <taxon>Arionidae</taxon>
        <taxon>Arion</taxon>
    </lineage>
</organism>
<accession>A0A0B7AR59</accession>
<dbReference type="AlphaFoldDB" id="A0A0B7AR59"/>
<feature type="non-terminal residue" evidence="1">
    <location>
        <position position="1"/>
    </location>
</feature>